<dbReference type="RefSeq" id="WP_219850291.1">
    <property type="nucleotide sequence ID" value="NZ_CP059491.1"/>
</dbReference>
<evidence type="ECO:0000313" key="3">
    <source>
        <dbReference type="Proteomes" id="UP000515663"/>
    </source>
</evidence>
<sequence>MYSLTESQIRSSFVNATLRERKALTLPSDFAEFNWDKLDFAGWRDPGLPMVGYLIIPADDDIVGIMLRLGGRQPRNRPLCSFCADLQLPNDVAFFSAKLAGPAGRKGDTVGTLICSNFECSANVRAKPSAIYSTDDPETVRQIRISTLRTHLTGFAQRVRNGT</sequence>
<name>A0A7D7QXF1_9ACTN</name>
<reference evidence="3" key="1">
    <citation type="submission" date="2020-07" db="EMBL/GenBank/DDBJ databases">
        <title>novel species isolated from the respiratory tract of Marmot.</title>
        <authorList>
            <person name="Zhang G."/>
        </authorList>
    </citation>
    <scope>NUCLEOTIDE SEQUENCE [LARGE SCALE GENOMIC DNA]</scope>
    <source>
        <strain evidence="3">686</strain>
    </source>
</reference>
<dbReference type="InterPro" id="IPR032330">
    <property type="entry name" value="EF-G-binding_C"/>
</dbReference>
<gene>
    <name evidence="2" type="ORF">H1R19_00245</name>
</gene>
<evidence type="ECO:0000313" key="2">
    <source>
        <dbReference type="EMBL" id="QMT01689.1"/>
    </source>
</evidence>
<dbReference type="KEGG" id="gji:H1R19_00245"/>
<dbReference type="Pfam" id="PF16571">
    <property type="entry name" value="FBP_C"/>
    <property type="match status" value="1"/>
</dbReference>
<protein>
    <submittedName>
        <fullName evidence="2">FBP domain-containing protein</fullName>
    </submittedName>
</protein>
<accession>A0A7D7QXF1</accession>
<feature type="domain" description="Elongation factor G-binding protein C-terminal treble-clef zinc-finger" evidence="1">
    <location>
        <begin position="8"/>
        <end position="159"/>
    </location>
</feature>
<keyword evidence="3" id="KW-1185">Reference proteome</keyword>
<dbReference type="EMBL" id="CP059491">
    <property type="protein sequence ID" value="QMT01689.1"/>
    <property type="molecule type" value="Genomic_DNA"/>
</dbReference>
<proteinExistence type="predicted"/>
<dbReference type="Proteomes" id="UP000515663">
    <property type="component" value="Chromosome"/>
</dbReference>
<evidence type="ECO:0000259" key="1">
    <source>
        <dbReference type="Pfam" id="PF16571"/>
    </source>
</evidence>
<dbReference type="AlphaFoldDB" id="A0A7D7QXF1"/>
<organism evidence="2 3">
    <name type="scientific">Gordonia jinghuaiqii</name>
    <dbReference type="NCBI Taxonomy" id="2758710"/>
    <lineage>
        <taxon>Bacteria</taxon>
        <taxon>Bacillati</taxon>
        <taxon>Actinomycetota</taxon>
        <taxon>Actinomycetes</taxon>
        <taxon>Mycobacteriales</taxon>
        <taxon>Gordoniaceae</taxon>
        <taxon>Gordonia</taxon>
    </lineage>
</organism>